<dbReference type="InterPro" id="IPR036397">
    <property type="entry name" value="RNaseH_sf"/>
</dbReference>
<evidence type="ECO:0000313" key="2">
    <source>
        <dbReference type="EMBL" id="KAK9134222.1"/>
    </source>
</evidence>
<dbReference type="EMBL" id="JBBNAF010000006">
    <property type="protein sequence ID" value="KAK9134222.1"/>
    <property type="molecule type" value="Genomic_DNA"/>
</dbReference>
<dbReference type="Pfam" id="PF13456">
    <property type="entry name" value="RVT_3"/>
    <property type="match status" value="1"/>
</dbReference>
<dbReference type="InterPro" id="IPR053151">
    <property type="entry name" value="RNase_H-like"/>
</dbReference>
<keyword evidence="3" id="KW-1185">Reference proteome</keyword>
<sequence length="183" mass="21023">MAMARSFRLANKTFLSTNMHKSPHTEHLIGWRFPPRHWVKVNTDGAVKGEQRLASAGVLIRNDVRDFMVDFVSYLGISSVFEAELWKSLQGLQWAWNMGFSKVILEVDNISVVDLIAGKVIPRNLHRHLLYFIQQLLGRAWEVHIVHTVVKVTELQTGWPLLLHATQWGRISSSIALRTYQLL</sequence>
<dbReference type="GO" id="GO:0003676">
    <property type="term" value="F:nucleic acid binding"/>
    <property type="evidence" value="ECO:0007669"/>
    <property type="project" value="InterPro"/>
</dbReference>
<accession>A0AAP0JJV3</accession>
<feature type="domain" description="RNase H type-1" evidence="1">
    <location>
        <begin position="42"/>
        <end position="148"/>
    </location>
</feature>
<protein>
    <recommendedName>
        <fullName evidence="1">RNase H type-1 domain-containing protein</fullName>
    </recommendedName>
</protein>
<gene>
    <name evidence="2" type="ORF">Syun_013552</name>
</gene>
<dbReference type="GO" id="GO:0004523">
    <property type="term" value="F:RNA-DNA hybrid ribonuclease activity"/>
    <property type="evidence" value="ECO:0007669"/>
    <property type="project" value="InterPro"/>
</dbReference>
<dbReference type="InterPro" id="IPR012337">
    <property type="entry name" value="RNaseH-like_sf"/>
</dbReference>
<dbReference type="Proteomes" id="UP001420932">
    <property type="component" value="Unassembled WGS sequence"/>
</dbReference>
<dbReference type="SUPFAM" id="SSF53098">
    <property type="entry name" value="Ribonuclease H-like"/>
    <property type="match status" value="1"/>
</dbReference>
<evidence type="ECO:0000259" key="1">
    <source>
        <dbReference type="Pfam" id="PF13456"/>
    </source>
</evidence>
<dbReference type="AlphaFoldDB" id="A0AAP0JJV3"/>
<dbReference type="InterPro" id="IPR002156">
    <property type="entry name" value="RNaseH_domain"/>
</dbReference>
<evidence type="ECO:0000313" key="3">
    <source>
        <dbReference type="Proteomes" id="UP001420932"/>
    </source>
</evidence>
<dbReference type="PANTHER" id="PTHR47723:SF19">
    <property type="entry name" value="POLYNUCLEOTIDYL TRANSFERASE, RIBONUCLEASE H-LIKE SUPERFAMILY PROTEIN"/>
    <property type="match status" value="1"/>
</dbReference>
<reference evidence="2 3" key="1">
    <citation type="submission" date="2024-01" db="EMBL/GenBank/DDBJ databases">
        <title>Genome assemblies of Stephania.</title>
        <authorList>
            <person name="Yang L."/>
        </authorList>
    </citation>
    <scope>NUCLEOTIDE SEQUENCE [LARGE SCALE GENOMIC DNA]</scope>
    <source>
        <strain evidence="2">YNDBR</strain>
        <tissue evidence="2">Leaf</tissue>
    </source>
</reference>
<comment type="caution">
    <text evidence="2">The sequence shown here is derived from an EMBL/GenBank/DDBJ whole genome shotgun (WGS) entry which is preliminary data.</text>
</comment>
<dbReference type="Gene3D" id="3.30.420.10">
    <property type="entry name" value="Ribonuclease H-like superfamily/Ribonuclease H"/>
    <property type="match status" value="1"/>
</dbReference>
<organism evidence="2 3">
    <name type="scientific">Stephania yunnanensis</name>
    <dbReference type="NCBI Taxonomy" id="152371"/>
    <lineage>
        <taxon>Eukaryota</taxon>
        <taxon>Viridiplantae</taxon>
        <taxon>Streptophyta</taxon>
        <taxon>Embryophyta</taxon>
        <taxon>Tracheophyta</taxon>
        <taxon>Spermatophyta</taxon>
        <taxon>Magnoliopsida</taxon>
        <taxon>Ranunculales</taxon>
        <taxon>Menispermaceae</taxon>
        <taxon>Menispermoideae</taxon>
        <taxon>Cissampelideae</taxon>
        <taxon>Stephania</taxon>
    </lineage>
</organism>
<name>A0AAP0JJV3_9MAGN</name>
<proteinExistence type="predicted"/>
<dbReference type="PANTHER" id="PTHR47723">
    <property type="entry name" value="OS05G0353850 PROTEIN"/>
    <property type="match status" value="1"/>
</dbReference>
<dbReference type="CDD" id="cd06222">
    <property type="entry name" value="RNase_H_like"/>
    <property type="match status" value="1"/>
</dbReference>
<dbReference type="InterPro" id="IPR044730">
    <property type="entry name" value="RNase_H-like_dom_plant"/>
</dbReference>